<dbReference type="InterPro" id="IPR036964">
    <property type="entry name" value="RASGEF_cat_dom_sf"/>
</dbReference>
<feature type="region of interest" description="Disordered" evidence="1">
    <location>
        <begin position="106"/>
        <end position="133"/>
    </location>
</feature>
<dbReference type="OrthoDB" id="10254377at2759"/>
<reference evidence="3" key="1">
    <citation type="journal article" date="2018" name="Nat. Microbiol.">
        <title>Leveraging single-cell genomics to expand the fungal tree of life.</title>
        <authorList>
            <person name="Ahrendt S.R."/>
            <person name="Quandt C.A."/>
            <person name="Ciobanu D."/>
            <person name="Clum A."/>
            <person name="Salamov A."/>
            <person name="Andreopoulos B."/>
            <person name="Cheng J.F."/>
            <person name="Woyke T."/>
            <person name="Pelin A."/>
            <person name="Henrissat B."/>
            <person name="Reynolds N.K."/>
            <person name="Benny G.L."/>
            <person name="Smith M.E."/>
            <person name="James T.Y."/>
            <person name="Grigoriev I.V."/>
        </authorList>
    </citation>
    <scope>NUCLEOTIDE SEQUENCE [LARGE SCALE GENOMIC DNA]</scope>
    <source>
        <strain evidence="3">Benny S71-1</strain>
    </source>
</reference>
<sequence>MLVNRSPARKRAFSNCSGYSDAQGVIRVFTGQDTDAESHGDHTSMSISSATMAPPLVNYHRHRNTANVLRRTMAYQFLAGRYSMELDGELRVCLEQLHCLDNPTVNALSREREPPLQTRDQQQHRHHHHRVEQ</sequence>
<protein>
    <submittedName>
        <fullName evidence="2">Uncharacterized protein</fullName>
    </submittedName>
</protein>
<organism evidence="2 3">
    <name type="scientific">Syncephalis pseudoplumigaleata</name>
    <dbReference type="NCBI Taxonomy" id="1712513"/>
    <lineage>
        <taxon>Eukaryota</taxon>
        <taxon>Fungi</taxon>
        <taxon>Fungi incertae sedis</taxon>
        <taxon>Zoopagomycota</taxon>
        <taxon>Zoopagomycotina</taxon>
        <taxon>Zoopagomycetes</taxon>
        <taxon>Zoopagales</taxon>
        <taxon>Piptocephalidaceae</taxon>
        <taxon>Syncephalis</taxon>
    </lineage>
</organism>
<evidence type="ECO:0000313" key="2">
    <source>
        <dbReference type="EMBL" id="RKP24461.1"/>
    </source>
</evidence>
<name>A0A4P9YYM4_9FUNG</name>
<evidence type="ECO:0000256" key="1">
    <source>
        <dbReference type="SAM" id="MobiDB-lite"/>
    </source>
</evidence>
<dbReference type="AlphaFoldDB" id="A0A4P9YYM4"/>
<dbReference type="EMBL" id="KZ990211">
    <property type="protein sequence ID" value="RKP24461.1"/>
    <property type="molecule type" value="Genomic_DNA"/>
</dbReference>
<accession>A0A4P9YYM4</accession>
<proteinExistence type="predicted"/>
<gene>
    <name evidence="2" type="ORF">SYNPS1DRAFT_29775</name>
</gene>
<feature type="compositionally biased region" description="Basic residues" evidence="1">
    <location>
        <begin position="124"/>
        <end position="133"/>
    </location>
</feature>
<dbReference type="Proteomes" id="UP000278143">
    <property type="component" value="Unassembled WGS sequence"/>
</dbReference>
<dbReference type="GO" id="GO:0005085">
    <property type="term" value="F:guanyl-nucleotide exchange factor activity"/>
    <property type="evidence" value="ECO:0007669"/>
    <property type="project" value="InterPro"/>
</dbReference>
<keyword evidence="3" id="KW-1185">Reference proteome</keyword>
<dbReference type="Gene3D" id="1.10.840.10">
    <property type="entry name" value="Ras guanine-nucleotide exchange factors catalytic domain"/>
    <property type="match status" value="1"/>
</dbReference>
<dbReference type="GO" id="GO:0007264">
    <property type="term" value="P:small GTPase-mediated signal transduction"/>
    <property type="evidence" value="ECO:0007669"/>
    <property type="project" value="InterPro"/>
</dbReference>
<evidence type="ECO:0000313" key="3">
    <source>
        <dbReference type="Proteomes" id="UP000278143"/>
    </source>
</evidence>